<keyword evidence="1" id="KW-1133">Transmembrane helix</keyword>
<organism evidence="2 3">
    <name type="scientific">Striga hermonthica</name>
    <name type="common">Purple witchweed</name>
    <name type="synonym">Buchnera hermonthica</name>
    <dbReference type="NCBI Taxonomy" id="68872"/>
    <lineage>
        <taxon>Eukaryota</taxon>
        <taxon>Viridiplantae</taxon>
        <taxon>Streptophyta</taxon>
        <taxon>Embryophyta</taxon>
        <taxon>Tracheophyta</taxon>
        <taxon>Spermatophyta</taxon>
        <taxon>Magnoliopsida</taxon>
        <taxon>eudicotyledons</taxon>
        <taxon>Gunneridae</taxon>
        <taxon>Pentapetalae</taxon>
        <taxon>asterids</taxon>
        <taxon>lamiids</taxon>
        <taxon>Lamiales</taxon>
        <taxon>Orobanchaceae</taxon>
        <taxon>Buchnereae</taxon>
        <taxon>Striga</taxon>
    </lineage>
</organism>
<sequence length="138" mass="16425">MRVSLEAQAMSGANYLEHGYDMEEWERMESEVPAYLLAEEDEEKKEPEKIVRKRYFLSSENSDQKQYHACENEWDEVDEAQYEGQKAKKCWGYLPLSFGMIIISTFFWLLIEKCRKINSGTVILIVYDFWVRISRKDS</sequence>
<dbReference type="Proteomes" id="UP001153555">
    <property type="component" value="Unassembled WGS sequence"/>
</dbReference>
<dbReference type="EMBL" id="CACSLK010027842">
    <property type="protein sequence ID" value="CAA0833906.1"/>
    <property type="molecule type" value="Genomic_DNA"/>
</dbReference>
<keyword evidence="1" id="KW-0812">Transmembrane</keyword>
<evidence type="ECO:0000256" key="1">
    <source>
        <dbReference type="SAM" id="Phobius"/>
    </source>
</evidence>
<keyword evidence="1" id="KW-0472">Membrane</keyword>
<dbReference type="AlphaFoldDB" id="A0A9N7NMZ5"/>
<dbReference type="OrthoDB" id="913677at2759"/>
<protein>
    <submittedName>
        <fullName evidence="2">Uncharacterized protein</fullName>
    </submittedName>
</protein>
<accession>A0A9N7NMZ5</accession>
<name>A0A9N7NMZ5_STRHE</name>
<evidence type="ECO:0000313" key="3">
    <source>
        <dbReference type="Proteomes" id="UP001153555"/>
    </source>
</evidence>
<feature type="transmembrane region" description="Helical" evidence="1">
    <location>
        <begin position="91"/>
        <end position="111"/>
    </location>
</feature>
<proteinExistence type="predicted"/>
<evidence type="ECO:0000313" key="2">
    <source>
        <dbReference type="EMBL" id="CAA0833906.1"/>
    </source>
</evidence>
<reference evidence="2" key="1">
    <citation type="submission" date="2019-12" db="EMBL/GenBank/DDBJ databases">
        <authorList>
            <person name="Scholes J."/>
        </authorList>
    </citation>
    <scope>NUCLEOTIDE SEQUENCE</scope>
</reference>
<gene>
    <name evidence="2" type="ORF">SHERM_29162</name>
</gene>
<keyword evidence="3" id="KW-1185">Reference proteome</keyword>
<comment type="caution">
    <text evidence="2">The sequence shown here is derived from an EMBL/GenBank/DDBJ whole genome shotgun (WGS) entry which is preliminary data.</text>
</comment>